<keyword evidence="9" id="KW-1185">Reference proteome</keyword>
<feature type="transmembrane region" description="Helical" evidence="6">
    <location>
        <begin position="69"/>
        <end position="88"/>
    </location>
</feature>
<feature type="transmembrane region" description="Helical" evidence="6">
    <location>
        <begin position="358"/>
        <end position="376"/>
    </location>
</feature>
<proteinExistence type="predicted"/>
<dbReference type="EMBL" id="JASBAN010000001">
    <property type="protein sequence ID" value="MDI2111964.1"/>
    <property type="molecule type" value="Genomic_DNA"/>
</dbReference>
<feature type="domain" description="Major facilitator superfamily (MFS) profile" evidence="7">
    <location>
        <begin position="3"/>
        <end position="379"/>
    </location>
</feature>
<dbReference type="Pfam" id="PF07690">
    <property type="entry name" value="MFS_1"/>
    <property type="match status" value="1"/>
</dbReference>
<dbReference type="Proteomes" id="UP001431775">
    <property type="component" value="Unassembled WGS sequence"/>
</dbReference>
<keyword evidence="5 6" id="KW-0472">Membrane</keyword>
<keyword evidence="3 6" id="KW-0812">Transmembrane</keyword>
<comment type="caution">
    <text evidence="8">The sequence shown here is derived from an EMBL/GenBank/DDBJ whole genome shotgun (WGS) entry which is preliminary data.</text>
</comment>
<feature type="transmembrane region" description="Helical" evidence="6">
    <location>
        <begin position="236"/>
        <end position="257"/>
    </location>
</feature>
<evidence type="ECO:0000256" key="6">
    <source>
        <dbReference type="SAM" id="Phobius"/>
    </source>
</evidence>
<dbReference type="Gene3D" id="1.20.1250.20">
    <property type="entry name" value="MFS general substrate transporter like domains"/>
    <property type="match status" value="2"/>
</dbReference>
<feature type="transmembrane region" description="Helical" evidence="6">
    <location>
        <begin position="130"/>
        <end position="153"/>
    </location>
</feature>
<comment type="subcellular location">
    <subcellularLocation>
        <location evidence="1">Cell membrane</location>
        <topology evidence="1">Multi-pass membrane protein</topology>
    </subcellularLocation>
</comment>
<dbReference type="PANTHER" id="PTHR43124:SF10">
    <property type="entry name" value="PURINE EFFLUX PUMP PBUE"/>
    <property type="match status" value="1"/>
</dbReference>
<reference evidence="8" key="1">
    <citation type="submission" date="2023-05" db="EMBL/GenBank/DDBJ databases">
        <title>Whole genome sequence of Commensalibacter sp.</title>
        <authorList>
            <person name="Charoenyingcharoen P."/>
            <person name="Yukphan P."/>
        </authorList>
    </citation>
    <scope>NUCLEOTIDE SEQUENCE</scope>
    <source>
        <strain evidence="8">TBRC 10068</strain>
    </source>
</reference>
<evidence type="ECO:0000256" key="5">
    <source>
        <dbReference type="ARBA" id="ARBA00023136"/>
    </source>
</evidence>
<accession>A0ABT6Q4Z2</accession>
<evidence type="ECO:0000256" key="3">
    <source>
        <dbReference type="ARBA" id="ARBA00022692"/>
    </source>
</evidence>
<keyword evidence="4 6" id="KW-1133">Transmembrane helix</keyword>
<evidence type="ECO:0000256" key="1">
    <source>
        <dbReference type="ARBA" id="ARBA00004651"/>
    </source>
</evidence>
<evidence type="ECO:0000259" key="7">
    <source>
        <dbReference type="PROSITE" id="PS50850"/>
    </source>
</evidence>
<dbReference type="InterPro" id="IPR050189">
    <property type="entry name" value="MFS_Efflux_Transporters"/>
</dbReference>
<feature type="transmembrane region" description="Helical" evidence="6">
    <location>
        <begin position="264"/>
        <end position="284"/>
    </location>
</feature>
<dbReference type="RefSeq" id="WP_281461645.1">
    <property type="nucleotide sequence ID" value="NZ_JASBAN010000001.1"/>
</dbReference>
<feature type="transmembrane region" description="Helical" evidence="6">
    <location>
        <begin position="290"/>
        <end position="308"/>
    </location>
</feature>
<feature type="transmembrane region" description="Helical" evidence="6">
    <location>
        <begin position="94"/>
        <end position="118"/>
    </location>
</feature>
<evidence type="ECO:0000256" key="4">
    <source>
        <dbReference type="ARBA" id="ARBA00022989"/>
    </source>
</evidence>
<evidence type="ECO:0000313" key="9">
    <source>
        <dbReference type="Proteomes" id="UP001431775"/>
    </source>
</evidence>
<name>A0ABT6Q4Z2_9PROT</name>
<sequence length="379" mass="41063">MNKLLFLSIGMFSLGLDAYITTGLLPDIGQSFGTNTVQNAQTITVFTLCYALSAPFFSTILAKWSIRKVLILALFIFTLANILSALSISLEMLLFSRAIAGIGAGLFSPMASSAAVALSKENNKGKALGFIFAGMSSGVVIGVPVGLNIATYLGWQNCFWIITFIGILSLCGLLFNFPNLFIPPPPSLKKRLSLLTQAYTATTVYITFLIAMISLGLYSYIPTLLQQTVEAPHTILYLWSWGVGGVIASFTIGIVIDKTGKPELLMIGILIILTLTFFLLPTGLSFNEPWTFLPFIIWGAMGWSYLPSQQHILFSINSSNGAVAVALNSSFNYLGSSVGTFLGGLLLVSDFNPLQLPYFSAGICFIILLIQIFITFKQN</sequence>
<dbReference type="PANTHER" id="PTHR43124">
    <property type="entry name" value="PURINE EFFLUX PUMP PBUE"/>
    <property type="match status" value="1"/>
</dbReference>
<dbReference type="SUPFAM" id="SSF103473">
    <property type="entry name" value="MFS general substrate transporter"/>
    <property type="match status" value="1"/>
</dbReference>
<feature type="transmembrane region" description="Helical" evidence="6">
    <location>
        <begin position="159"/>
        <end position="177"/>
    </location>
</feature>
<gene>
    <name evidence="8" type="ORF">QJV33_01435</name>
</gene>
<protein>
    <submittedName>
        <fullName evidence="8">MFS transporter</fullName>
    </submittedName>
</protein>
<dbReference type="InterPro" id="IPR020846">
    <property type="entry name" value="MFS_dom"/>
</dbReference>
<dbReference type="PROSITE" id="PS50850">
    <property type="entry name" value="MFS"/>
    <property type="match status" value="1"/>
</dbReference>
<evidence type="ECO:0000313" key="8">
    <source>
        <dbReference type="EMBL" id="MDI2111964.1"/>
    </source>
</evidence>
<keyword evidence="2" id="KW-1003">Cell membrane</keyword>
<feature type="transmembrane region" description="Helical" evidence="6">
    <location>
        <begin position="198"/>
        <end position="221"/>
    </location>
</feature>
<feature type="transmembrane region" description="Helical" evidence="6">
    <location>
        <begin position="42"/>
        <end position="62"/>
    </location>
</feature>
<dbReference type="InterPro" id="IPR036259">
    <property type="entry name" value="MFS_trans_sf"/>
</dbReference>
<feature type="transmembrane region" description="Helical" evidence="6">
    <location>
        <begin position="320"/>
        <end position="346"/>
    </location>
</feature>
<organism evidence="8 9">
    <name type="scientific">Commensalibacter nepenthis</name>
    <dbReference type="NCBI Taxonomy" id="3043872"/>
    <lineage>
        <taxon>Bacteria</taxon>
        <taxon>Pseudomonadati</taxon>
        <taxon>Pseudomonadota</taxon>
        <taxon>Alphaproteobacteria</taxon>
        <taxon>Acetobacterales</taxon>
        <taxon>Acetobacteraceae</taxon>
    </lineage>
</organism>
<evidence type="ECO:0000256" key="2">
    <source>
        <dbReference type="ARBA" id="ARBA00022475"/>
    </source>
</evidence>
<dbReference type="InterPro" id="IPR011701">
    <property type="entry name" value="MFS"/>
</dbReference>
<dbReference type="CDD" id="cd17324">
    <property type="entry name" value="MFS_NepI_like"/>
    <property type="match status" value="1"/>
</dbReference>